<evidence type="ECO:0000313" key="5">
    <source>
        <dbReference type="Proteomes" id="UP000696485"/>
    </source>
</evidence>
<comment type="caution">
    <text evidence="4">The sequence shown here is derived from an EMBL/GenBank/DDBJ whole genome shotgun (WGS) entry which is preliminary data.</text>
</comment>
<dbReference type="SUPFAM" id="SSF53300">
    <property type="entry name" value="vWA-like"/>
    <property type="match status" value="1"/>
</dbReference>
<keyword evidence="5" id="KW-1185">Reference proteome</keyword>
<proteinExistence type="predicted"/>
<dbReference type="InterPro" id="IPR058580">
    <property type="entry name" value="DUF2828"/>
</dbReference>
<feature type="region of interest" description="Disordered" evidence="1">
    <location>
        <begin position="252"/>
        <end position="325"/>
    </location>
</feature>
<evidence type="ECO:0000256" key="1">
    <source>
        <dbReference type="SAM" id="MobiDB-lite"/>
    </source>
</evidence>
<dbReference type="Pfam" id="PF11443">
    <property type="entry name" value="DUF2828"/>
    <property type="match status" value="1"/>
</dbReference>
<dbReference type="Pfam" id="PF25043">
    <property type="entry name" value="DUF7788"/>
    <property type="match status" value="1"/>
</dbReference>
<dbReference type="Gene3D" id="3.40.50.410">
    <property type="entry name" value="von Willebrand factor, type A domain"/>
    <property type="match status" value="1"/>
</dbReference>
<organism evidence="4 5">
    <name type="scientific">Podila minutissima</name>
    <dbReference type="NCBI Taxonomy" id="64525"/>
    <lineage>
        <taxon>Eukaryota</taxon>
        <taxon>Fungi</taxon>
        <taxon>Fungi incertae sedis</taxon>
        <taxon>Mucoromycota</taxon>
        <taxon>Mortierellomycotina</taxon>
        <taxon>Mortierellomycetes</taxon>
        <taxon>Mortierellales</taxon>
        <taxon>Mortierellaceae</taxon>
        <taxon>Podila</taxon>
    </lineage>
</organism>
<protein>
    <submittedName>
        <fullName evidence="4">Uncharacterized protein</fullName>
    </submittedName>
</protein>
<sequence length="775" mass="87311">MPRQDYSLPTVLPLPRLAPAKPRPKSTSAETTAPVNTAAVPQPQSQEPELTGVPSTSTIADDYDMLDDDDLFDIESLLADIETLDIKSIGDATMPLAESDTGASGSAAKPTFVDLLLKGAEPVPEKADPNMTYTENMAPTLKSSGDVRLDFFFEVLKGTDPSTVKRLVRDSWEQNPLDTLRLIFHLRSVLHGKGERKEFYTCMDFLRQEHPRTLLYNLRFVPNHGYWKDLLNWLVFECRDDLADEQYTLTSRSKLRKSSGKHKNKKALITRPVHKRPRLQPAPLPKKAKKDTEESGASDKDAMEEDKPEELAKSKAELTPEEKEEVRKKVIAKAEEFNHQKSMEARERRLALAVERIDKARKRFVENKFYRALHIEVSRLFANALAWDKARLAKGQSISLAAKWCPSLSQFHDNHTLIATTIAQILFPDKLPNEDQATYVNRIREKYRQEYYVPLRKATPVLETLMAAQQWSDIMYNRVPSIAMKNLKEVFEAHDKERFSEFLNKVSKGETTIAAKALMPHQLVHESQTLHGVDREDLRVKTMDAQWNAYVDKLAEEGKMKSCLAICDVSGSMSGEPMEVAVALSLLLAQLSQPPFDKVILTFSAEPQICRVEESSLIDKVSGAYRMKWGMNTDLAKAFDKILSLAVESKLPKEDMVQTLFIFSDMEFDEAICGGHSLLGDHPHEMFTNYNVAKRKFEAAGYALPQIVFWNLRGSIKGNKPAGATQPGVALVSGFSGMLMKLFLSGEDITKVVDPVQIMEKAIHAKEFAKLKVID</sequence>
<dbReference type="InterPro" id="IPR036465">
    <property type="entry name" value="vWFA_dom_sf"/>
</dbReference>
<evidence type="ECO:0000313" key="4">
    <source>
        <dbReference type="EMBL" id="KAF9331694.1"/>
    </source>
</evidence>
<dbReference type="InterPro" id="IPR056690">
    <property type="entry name" value="DUF7788"/>
</dbReference>
<feature type="region of interest" description="Disordered" evidence="1">
    <location>
        <begin position="1"/>
        <end position="57"/>
    </location>
</feature>
<feature type="compositionally biased region" description="Polar residues" evidence="1">
    <location>
        <begin position="26"/>
        <end position="35"/>
    </location>
</feature>
<feature type="compositionally biased region" description="Basic and acidic residues" evidence="1">
    <location>
        <begin position="309"/>
        <end position="325"/>
    </location>
</feature>
<gene>
    <name evidence="4" type="ORF">BG006_005445</name>
</gene>
<dbReference type="Proteomes" id="UP000696485">
    <property type="component" value="Unassembled WGS sequence"/>
</dbReference>
<dbReference type="InterPro" id="IPR011205">
    <property type="entry name" value="UCP015417_vWA"/>
</dbReference>
<feature type="compositionally biased region" description="Basic and acidic residues" evidence="1">
    <location>
        <begin position="290"/>
        <end position="301"/>
    </location>
</feature>
<dbReference type="PANTHER" id="PTHR31373:SF27">
    <property type="entry name" value="TROVE DOMAIN-CONTAINING PROTEIN"/>
    <property type="match status" value="1"/>
</dbReference>
<feature type="compositionally biased region" description="Basic residues" evidence="1">
    <location>
        <begin position="253"/>
        <end position="278"/>
    </location>
</feature>
<feature type="compositionally biased region" description="Polar residues" evidence="1">
    <location>
        <begin position="42"/>
        <end position="57"/>
    </location>
</feature>
<dbReference type="AlphaFoldDB" id="A0A9P5SKU1"/>
<reference evidence="4" key="1">
    <citation type="journal article" date="2020" name="Fungal Divers.">
        <title>Resolving the Mortierellaceae phylogeny through synthesis of multi-gene phylogenetics and phylogenomics.</title>
        <authorList>
            <person name="Vandepol N."/>
            <person name="Liber J."/>
            <person name="Desiro A."/>
            <person name="Na H."/>
            <person name="Kennedy M."/>
            <person name="Barry K."/>
            <person name="Grigoriev I.V."/>
            <person name="Miller A.N."/>
            <person name="O'Donnell K."/>
            <person name="Stajich J.E."/>
            <person name="Bonito G."/>
        </authorList>
    </citation>
    <scope>NUCLEOTIDE SEQUENCE</scope>
    <source>
        <strain evidence="4">NVP1</strain>
    </source>
</reference>
<feature type="domain" description="DUF2828" evidence="2">
    <location>
        <begin position="134"/>
        <end position="560"/>
    </location>
</feature>
<evidence type="ECO:0000259" key="3">
    <source>
        <dbReference type="Pfam" id="PF25043"/>
    </source>
</evidence>
<accession>A0A9P5SKU1</accession>
<evidence type="ECO:0000259" key="2">
    <source>
        <dbReference type="Pfam" id="PF11443"/>
    </source>
</evidence>
<name>A0A9P5SKU1_9FUNG</name>
<dbReference type="EMBL" id="JAAAUY010000306">
    <property type="protein sequence ID" value="KAF9331694.1"/>
    <property type="molecule type" value="Genomic_DNA"/>
</dbReference>
<feature type="domain" description="DUF7788" evidence="3">
    <location>
        <begin position="562"/>
        <end position="754"/>
    </location>
</feature>
<dbReference type="PANTHER" id="PTHR31373">
    <property type="entry name" value="OS06G0652100 PROTEIN"/>
    <property type="match status" value="1"/>
</dbReference>
<dbReference type="PIRSF" id="PIRSF015417">
    <property type="entry name" value="T31B5_30_vWA"/>
    <property type="match status" value="1"/>
</dbReference>